<dbReference type="KEGG" id="mhos:CXR34_08185"/>
<evidence type="ECO:0000313" key="2">
    <source>
        <dbReference type="Proteomes" id="UP000233276"/>
    </source>
</evidence>
<dbReference type="RefSeq" id="WP_016464835.1">
    <property type="nucleotide sequence ID" value="NZ_CP025299.1"/>
</dbReference>
<reference evidence="1 2" key="1">
    <citation type="submission" date="2017-12" db="EMBL/GenBank/DDBJ databases">
        <title>Isolation and characterization of estrogens degradatiion strain Microbacterium hominis SJTG1.</title>
        <authorList>
            <person name="Xiong W."/>
            <person name="Yin C."/>
            <person name="Zheng D."/>
            <person name="Liang R."/>
        </authorList>
    </citation>
    <scope>NUCLEOTIDE SEQUENCE [LARGE SCALE GENOMIC DNA]</scope>
    <source>
        <strain evidence="1 2">SJTG1</strain>
    </source>
</reference>
<organism evidence="1 2">
    <name type="scientific">Microbacterium hominis</name>
    <dbReference type="NCBI Taxonomy" id="162426"/>
    <lineage>
        <taxon>Bacteria</taxon>
        <taxon>Bacillati</taxon>
        <taxon>Actinomycetota</taxon>
        <taxon>Actinomycetes</taxon>
        <taxon>Micrococcales</taxon>
        <taxon>Microbacteriaceae</taxon>
        <taxon>Microbacterium</taxon>
    </lineage>
</organism>
<proteinExistence type="predicted"/>
<dbReference type="Proteomes" id="UP000233276">
    <property type="component" value="Chromosome"/>
</dbReference>
<gene>
    <name evidence="1" type="ORF">CXR34_08185</name>
</gene>
<sequence>MTAFPQYAKTTNPDVIAAVARNVEGVSAFHASACAFAEAHGAEKGGYYPSAFAGMHRIRAIAAGTKPTTGRWKRGYAGYGWLPFKNDPLHDEFEAIRFDEESLPGLPDMLRGPYLPNGQHMLYTPQPFLWGDAVYVGFSGAPVEDGTKQPDIADGGWVEILASEYHAAREAFNAAAAEKQAA</sequence>
<dbReference type="AlphaFoldDB" id="A0A2K9DXS3"/>
<name>A0A2K9DXS3_9MICO</name>
<protein>
    <submittedName>
        <fullName evidence="1">Uncharacterized protein</fullName>
    </submittedName>
</protein>
<dbReference type="EMBL" id="CP025299">
    <property type="protein sequence ID" value="AUG29443.1"/>
    <property type="molecule type" value="Genomic_DNA"/>
</dbReference>
<evidence type="ECO:0000313" key="1">
    <source>
        <dbReference type="EMBL" id="AUG29443.1"/>
    </source>
</evidence>
<accession>A0A2K9DXS3</accession>